<dbReference type="GeneID" id="115732243"/>
<comment type="similarity">
    <text evidence="1 4">Belongs to the UDP-glycosyltransferase family.</text>
</comment>
<dbReference type="InterPro" id="IPR035595">
    <property type="entry name" value="UDP_glycos_trans_CS"/>
</dbReference>
<dbReference type="InterPro" id="IPR002213">
    <property type="entry name" value="UDP_glucos_trans"/>
</dbReference>
<dbReference type="Proteomes" id="UP000827889">
    <property type="component" value="Chromosome 11"/>
</dbReference>
<evidence type="ECO:0000313" key="7">
    <source>
        <dbReference type="RefSeq" id="XP_030518757.2"/>
    </source>
</evidence>
<dbReference type="PROSITE" id="PS00375">
    <property type="entry name" value="UDPGT"/>
    <property type="match status" value="1"/>
</dbReference>
<dbReference type="PANTHER" id="PTHR48047">
    <property type="entry name" value="GLYCOSYLTRANSFERASE"/>
    <property type="match status" value="1"/>
</dbReference>
<dbReference type="PANTHER" id="PTHR48047:SF45">
    <property type="entry name" value="SCOPOLETIN GLUCOSYLTRANSFERASE-LIKE"/>
    <property type="match status" value="1"/>
</dbReference>
<organism evidence="6 7">
    <name type="scientific">Rhodamnia argentea</name>
    <dbReference type="NCBI Taxonomy" id="178133"/>
    <lineage>
        <taxon>Eukaryota</taxon>
        <taxon>Viridiplantae</taxon>
        <taxon>Streptophyta</taxon>
        <taxon>Embryophyta</taxon>
        <taxon>Tracheophyta</taxon>
        <taxon>Spermatophyta</taxon>
        <taxon>Magnoliopsida</taxon>
        <taxon>eudicotyledons</taxon>
        <taxon>Gunneridae</taxon>
        <taxon>Pentapetalae</taxon>
        <taxon>rosids</taxon>
        <taxon>malvids</taxon>
        <taxon>Myrtales</taxon>
        <taxon>Myrtaceae</taxon>
        <taxon>Myrtoideae</taxon>
        <taxon>Myrteae</taxon>
        <taxon>Australasian group</taxon>
        <taxon>Rhodamnia</taxon>
    </lineage>
</organism>
<evidence type="ECO:0000256" key="5">
    <source>
        <dbReference type="RuleBase" id="RU362057"/>
    </source>
</evidence>
<protein>
    <recommendedName>
        <fullName evidence="5">Glycosyltransferase</fullName>
        <ecNumber evidence="5">2.4.1.-</ecNumber>
    </recommendedName>
</protein>
<evidence type="ECO:0000256" key="3">
    <source>
        <dbReference type="ARBA" id="ARBA00022679"/>
    </source>
</evidence>
<dbReference type="CDD" id="cd03784">
    <property type="entry name" value="GT1_Gtf-like"/>
    <property type="match status" value="1"/>
</dbReference>
<keyword evidence="3 4" id="KW-0808">Transferase</keyword>
<dbReference type="KEGG" id="rarg:115732243"/>
<dbReference type="AlphaFoldDB" id="A0A8B8N8J4"/>
<keyword evidence="2 4" id="KW-0328">Glycosyltransferase</keyword>
<dbReference type="Gene3D" id="3.40.50.2000">
    <property type="entry name" value="Glycogen Phosphorylase B"/>
    <property type="match status" value="2"/>
</dbReference>
<evidence type="ECO:0000256" key="4">
    <source>
        <dbReference type="RuleBase" id="RU003718"/>
    </source>
</evidence>
<dbReference type="Pfam" id="PF00201">
    <property type="entry name" value="UDPGT"/>
    <property type="match status" value="1"/>
</dbReference>
<dbReference type="SUPFAM" id="SSF53756">
    <property type="entry name" value="UDP-Glycosyltransferase/glycogen phosphorylase"/>
    <property type="match status" value="1"/>
</dbReference>
<evidence type="ECO:0000256" key="1">
    <source>
        <dbReference type="ARBA" id="ARBA00009995"/>
    </source>
</evidence>
<proteinExistence type="inferred from homology"/>
<evidence type="ECO:0000313" key="6">
    <source>
        <dbReference type="Proteomes" id="UP000827889"/>
    </source>
</evidence>
<dbReference type="RefSeq" id="XP_030518757.2">
    <property type="nucleotide sequence ID" value="XM_030662897.2"/>
</dbReference>
<accession>A0A8B8N8J4</accession>
<evidence type="ECO:0000256" key="2">
    <source>
        <dbReference type="ARBA" id="ARBA00022676"/>
    </source>
</evidence>
<dbReference type="GO" id="GO:0035251">
    <property type="term" value="F:UDP-glucosyltransferase activity"/>
    <property type="evidence" value="ECO:0007669"/>
    <property type="project" value="UniProtKB-ARBA"/>
</dbReference>
<gene>
    <name evidence="7" type="primary">LOC115732243</name>
</gene>
<sequence length="512" mass="57552">MTTQPFLCFTSTIPESVPAAETLPRGQMGSKGHQLHIFFFPFMTPGHMIPMLDMAKLFAIRGCKSTLIATPHDEPTFLKSIARPKDLGFDIDVVTVTLPLKEVGLPEDSDDLNKITAPEMRKQFMRAVMMLDQQLELLIQKLAPDCLISDTFFPWTTEIAAKCGIPRLVFHGTSAFSVAGMECVRLYEPQKKVSCDSEHFVIPNFPGEITMSRMQLPDFLREETEFTKFIKEVKESEKRSFGVVMNSFYELEPAYADHYRTFLGRRTWSVGPLSLCNNETEDKAHRGSQASIDQHECLKWLDSKQPNSVIYICFGSMANFNAAQLHEIAVGLEASGQQFIWVVKKDPNVEEGKEEWLPDGYESRIRNKGLIIRGWAPQVLILDHDAIGGFVTHCGWNSTLEAVTAGVPMVTWPVAAEQFFNEKFVTRVLKIGVDIGVKQWVRLIGDSVKSERVEEAVKRVLVGGEAEELRRRAKALAEMGRGAVEEGGSSWSDLGALLQELRLQRLAHDKKI</sequence>
<keyword evidence="6" id="KW-1185">Reference proteome</keyword>
<dbReference type="EC" id="2.4.1.-" evidence="5"/>
<name>A0A8B8N8J4_9MYRT</name>
<reference evidence="7" key="1">
    <citation type="submission" date="2025-08" db="UniProtKB">
        <authorList>
            <consortium name="RefSeq"/>
        </authorList>
    </citation>
    <scope>IDENTIFICATION</scope>
    <source>
        <tissue evidence="7">Leaf</tissue>
    </source>
</reference>